<evidence type="ECO:0000313" key="2">
    <source>
        <dbReference type="Proteomes" id="UP000828941"/>
    </source>
</evidence>
<accession>A0ACB9N643</accession>
<keyword evidence="2" id="KW-1185">Reference proteome</keyword>
<comment type="caution">
    <text evidence="1">The sequence shown here is derived from an EMBL/GenBank/DDBJ whole genome shotgun (WGS) entry which is preliminary data.</text>
</comment>
<protein>
    <submittedName>
        <fullName evidence="1">Uncharacterized protein</fullName>
    </submittedName>
</protein>
<evidence type="ECO:0000313" key="1">
    <source>
        <dbReference type="EMBL" id="KAI4331990.1"/>
    </source>
</evidence>
<reference evidence="1 2" key="1">
    <citation type="journal article" date="2022" name="DNA Res.">
        <title>Chromosomal-level genome assembly of the orchid tree Bauhinia variegata (Leguminosae; Cercidoideae) supports the allotetraploid origin hypothesis of Bauhinia.</title>
        <authorList>
            <person name="Zhong Y."/>
            <person name="Chen Y."/>
            <person name="Zheng D."/>
            <person name="Pang J."/>
            <person name="Liu Y."/>
            <person name="Luo S."/>
            <person name="Meng S."/>
            <person name="Qian L."/>
            <person name="Wei D."/>
            <person name="Dai S."/>
            <person name="Zhou R."/>
        </authorList>
    </citation>
    <scope>NUCLEOTIDE SEQUENCE [LARGE SCALE GENOMIC DNA]</scope>
    <source>
        <strain evidence="1">BV-YZ2020</strain>
    </source>
</reference>
<name>A0ACB9N643_BAUVA</name>
<proteinExistence type="predicted"/>
<dbReference type="EMBL" id="CM039432">
    <property type="protein sequence ID" value="KAI4331990.1"/>
    <property type="molecule type" value="Genomic_DNA"/>
</dbReference>
<dbReference type="Proteomes" id="UP000828941">
    <property type="component" value="Chromosome 7"/>
</dbReference>
<organism evidence="1 2">
    <name type="scientific">Bauhinia variegata</name>
    <name type="common">Purple orchid tree</name>
    <name type="synonym">Phanera variegata</name>
    <dbReference type="NCBI Taxonomy" id="167791"/>
    <lineage>
        <taxon>Eukaryota</taxon>
        <taxon>Viridiplantae</taxon>
        <taxon>Streptophyta</taxon>
        <taxon>Embryophyta</taxon>
        <taxon>Tracheophyta</taxon>
        <taxon>Spermatophyta</taxon>
        <taxon>Magnoliopsida</taxon>
        <taxon>eudicotyledons</taxon>
        <taxon>Gunneridae</taxon>
        <taxon>Pentapetalae</taxon>
        <taxon>rosids</taxon>
        <taxon>fabids</taxon>
        <taxon>Fabales</taxon>
        <taxon>Fabaceae</taxon>
        <taxon>Cercidoideae</taxon>
        <taxon>Cercideae</taxon>
        <taxon>Bauhiniinae</taxon>
        <taxon>Bauhinia</taxon>
    </lineage>
</organism>
<sequence length="316" mass="35708">MELSSVLGLNSDLLRSFMLPFELKQVHSLLIKTNTPMSTLPLTRVGLVCALNPSFSYATKIFERVRKPDIDVWNSCLKIFAEGDSPQDAILLFYRLRQFGILPNDFTCSFVLKACLRLSDIINGRIMHGYVEKFGLQCNLILQNMIVHLYAVCGAMNDARLLFENMPVRDVVTWNIMISQSMKMGDVNGACDLFSQMPQRNLRSWTSIISGLVQCGKSKEAISVFMEMKKQGQSPNEVTLKEMLELGKQVKFLYICMSNIGSGILRKKPQNKTSLDIHTCCFESLGQHAMDQHFQVPNSLNLQNHKTEGCKRGARP</sequence>
<gene>
    <name evidence="1" type="ORF">L6164_016933</name>
</gene>